<dbReference type="STRING" id="1314777.A0A164ZZH5"/>
<evidence type="ECO:0000313" key="6">
    <source>
        <dbReference type="EMBL" id="KZS98279.1"/>
    </source>
</evidence>
<feature type="active site" description="Proton acceptor" evidence="4">
    <location>
        <position position="371"/>
    </location>
</feature>
<gene>
    <name evidence="6" type="ORF">SISNIDRAFT_476802</name>
</gene>
<feature type="domain" description="Epoxide hydrolase N-terminal" evidence="5">
    <location>
        <begin position="8"/>
        <end position="118"/>
    </location>
</feature>
<dbReference type="AlphaFoldDB" id="A0A164ZZH5"/>
<dbReference type="OrthoDB" id="7130006at2759"/>
<dbReference type="GO" id="GO:0097176">
    <property type="term" value="P:epoxide metabolic process"/>
    <property type="evidence" value="ECO:0007669"/>
    <property type="project" value="TreeGrafter"/>
</dbReference>
<dbReference type="InterPro" id="IPR000639">
    <property type="entry name" value="Epox_hydrolase-like"/>
</dbReference>
<dbReference type="InterPro" id="IPR029058">
    <property type="entry name" value="AB_hydrolase_fold"/>
</dbReference>
<dbReference type="Proteomes" id="UP000076722">
    <property type="component" value="Unassembled WGS sequence"/>
</dbReference>
<keyword evidence="3 6" id="KW-0378">Hydrolase</keyword>
<feature type="active site" description="Nucleophile" evidence="4">
    <location>
        <position position="183"/>
    </location>
</feature>
<reference evidence="6 7" key="1">
    <citation type="journal article" date="2016" name="Mol. Biol. Evol.">
        <title>Comparative Genomics of Early-Diverging Mushroom-Forming Fungi Provides Insights into the Origins of Lignocellulose Decay Capabilities.</title>
        <authorList>
            <person name="Nagy L.G."/>
            <person name="Riley R."/>
            <person name="Tritt A."/>
            <person name="Adam C."/>
            <person name="Daum C."/>
            <person name="Floudas D."/>
            <person name="Sun H."/>
            <person name="Yadav J.S."/>
            <person name="Pangilinan J."/>
            <person name="Larsson K.H."/>
            <person name="Matsuura K."/>
            <person name="Barry K."/>
            <person name="Labutti K."/>
            <person name="Kuo R."/>
            <person name="Ohm R.A."/>
            <person name="Bhattacharya S.S."/>
            <person name="Shirouzu T."/>
            <person name="Yoshinaga Y."/>
            <person name="Martin F.M."/>
            <person name="Grigoriev I.V."/>
            <person name="Hibbett D.S."/>
        </authorList>
    </citation>
    <scope>NUCLEOTIDE SEQUENCE [LARGE SCALE GENOMIC DNA]</scope>
    <source>
        <strain evidence="6 7">HHB9708</strain>
    </source>
</reference>
<dbReference type="GO" id="GO:0004301">
    <property type="term" value="F:epoxide hydrolase activity"/>
    <property type="evidence" value="ECO:0007669"/>
    <property type="project" value="TreeGrafter"/>
</dbReference>
<evidence type="ECO:0000313" key="7">
    <source>
        <dbReference type="Proteomes" id="UP000076722"/>
    </source>
</evidence>
<keyword evidence="2" id="KW-0058">Aromatic hydrocarbons catabolism</keyword>
<dbReference type="PRINTS" id="PR00412">
    <property type="entry name" value="EPOXHYDRLASE"/>
</dbReference>
<dbReference type="InterPro" id="IPR010497">
    <property type="entry name" value="Epoxide_hydro_N"/>
</dbReference>
<dbReference type="SUPFAM" id="SSF53474">
    <property type="entry name" value="alpha/beta-Hydrolases"/>
    <property type="match status" value="1"/>
</dbReference>
<dbReference type="EMBL" id="KV419395">
    <property type="protein sequence ID" value="KZS98279.1"/>
    <property type="molecule type" value="Genomic_DNA"/>
</dbReference>
<dbReference type="PANTHER" id="PTHR21661">
    <property type="entry name" value="EPOXIDE HYDROLASE 1-RELATED"/>
    <property type="match status" value="1"/>
</dbReference>
<proteinExistence type="inferred from homology"/>
<dbReference type="PIRSF" id="PIRSF001112">
    <property type="entry name" value="Epoxide_hydrolase"/>
    <property type="match status" value="1"/>
</dbReference>
<comment type="similarity">
    <text evidence="1">Belongs to the peptidase S33 family.</text>
</comment>
<evidence type="ECO:0000256" key="3">
    <source>
        <dbReference type="ARBA" id="ARBA00022801"/>
    </source>
</evidence>
<sequence>MATSNTDQAFKISVSESQIHELKVKLDLIRFPDELEDAGWAYGSPLKDVQRLVAYWKSGYSWREHEKHINDTLPQFTKDISVDGFGTLNIHFVHQKSSVQNAIPLLFVHGWPGSFLEVTKILPLLTAASKQYPSFHVVALSLPGYGFSEAPKQKGFGLFQYAEVCNKLMIELGYTEYVAQGGDWGYYITRALGHKFSKNCRAVHSNMPRGSPPKFIHNPVLFLQHALVPYSEAEKAGFARSAWFLGPGFGYRQQQSTQPQTLGYSLSDSPAGLLAWIYEKLRNWTDDYRWTDDEILTWVSIYWFSRAGPAATTRIYYEVETAKERDIITKPINNIPLGFSYFPRELVVTPRSWARTLGNVVFESTHASGGHFAAHEKPTILVDDIRQMFGKGGPANHVIPHKSGFDHGLKAKL</sequence>
<organism evidence="6 7">
    <name type="scientific">Sistotremastrum niveocremeum HHB9708</name>
    <dbReference type="NCBI Taxonomy" id="1314777"/>
    <lineage>
        <taxon>Eukaryota</taxon>
        <taxon>Fungi</taxon>
        <taxon>Dikarya</taxon>
        <taxon>Basidiomycota</taxon>
        <taxon>Agaricomycotina</taxon>
        <taxon>Agaricomycetes</taxon>
        <taxon>Sistotremastrales</taxon>
        <taxon>Sistotremastraceae</taxon>
        <taxon>Sertulicium</taxon>
        <taxon>Sertulicium niveocremeum</taxon>
    </lineage>
</organism>
<protein>
    <submittedName>
        <fullName evidence="6">Alpha/beta-hydrolase</fullName>
    </submittedName>
</protein>
<dbReference type="Pfam" id="PF06441">
    <property type="entry name" value="EHN"/>
    <property type="match status" value="1"/>
</dbReference>
<dbReference type="InterPro" id="IPR016292">
    <property type="entry name" value="Epoxide_hydrolase"/>
</dbReference>
<dbReference type="PANTHER" id="PTHR21661:SF35">
    <property type="entry name" value="EPOXIDE HYDROLASE"/>
    <property type="match status" value="1"/>
</dbReference>
<dbReference type="Gene3D" id="3.40.50.1820">
    <property type="entry name" value="alpha/beta hydrolase"/>
    <property type="match status" value="1"/>
</dbReference>
<keyword evidence="7" id="KW-1185">Reference proteome</keyword>
<evidence type="ECO:0000256" key="2">
    <source>
        <dbReference type="ARBA" id="ARBA00022797"/>
    </source>
</evidence>
<evidence type="ECO:0000259" key="5">
    <source>
        <dbReference type="Pfam" id="PF06441"/>
    </source>
</evidence>
<evidence type="ECO:0000256" key="1">
    <source>
        <dbReference type="ARBA" id="ARBA00010088"/>
    </source>
</evidence>
<evidence type="ECO:0000256" key="4">
    <source>
        <dbReference type="PIRSR" id="PIRSR001112-1"/>
    </source>
</evidence>
<name>A0A164ZZH5_9AGAM</name>
<feature type="active site" description="Proton donor" evidence="4">
    <location>
        <position position="316"/>
    </location>
</feature>
<accession>A0A164ZZH5</accession>